<dbReference type="OrthoDB" id="6013562at2759"/>
<protein>
    <submittedName>
        <fullName evidence="2">Uncharacterized protein</fullName>
    </submittedName>
</protein>
<evidence type="ECO:0000256" key="1">
    <source>
        <dbReference type="SAM" id="MobiDB-lite"/>
    </source>
</evidence>
<name>A0A9W9ZAR6_9CNID</name>
<organism evidence="2 3">
    <name type="scientific">Desmophyllum pertusum</name>
    <dbReference type="NCBI Taxonomy" id="174260"/>
    <lineage>
        <taxon>Eukaryota</taxon>
        <taxon>Metazoa</taxon>
        <taxon>Cnidaria</taxon>
        <taxon>Anthozoa</taxon>
        <taxon>Hexacorallia</taxon>
        <taxon>Scleractinia</taxon>
        <taxon>Caryophylliina</taxon>
        <taxon>Caryophylliidae</taxon>
        <taxon>Desmophyllum</taxon>
    </lineage>
</organism>
<evidence type="ECO:0000313" key="3">
    <source>
        <dbReference type="Proteomes" id="UP001163046"/>
    </source>
</evidence>
<sequence>MLSKRNKTLPSEVQDPVKKESKQDGISPECKLWVLGNYEYSQGGLVLVKEILEHCAEDKENFSKQLSCRSLGCIMKDVFRDKVRLVQRGPRGSIQRAYLNLQRIKKKQEESDVLPGSSSIFSVLPTINVPNGWHYIKDGTDQVSFIRYESWEFSQQRGITELRVKQTSPQEITLQAKAHGCSVDLKTGLGLEEILSKLPMERHISLATQFIENSHICLGFQLSDCDSVMTMLPHVTGVFQSIAEGEGLIECKQVFAQNCLVLTGPSKICHNCSHLQTVDANRRKRKANQAIVHPACNKRFMTRHDVECQLKREQMARRNAEKREMYWHEKFDNEAIVVEDEDQQDLLKMSGAI</sequence>
<comment type="caution">
    <text evidence="2">The sequence shown here is derived from an EMBL/GenBank/DDBJ whole genome shotgun (WGS) entry which is preliminary data.</text>
</comment>
<gene>
    <name evidence="2" type="ORF">OS493_028538</name>
</gene>
<dbReference type="EMBL" id="MU826377">
    <property type="protein sequence ID" value="KAJ7377554.1"/>
    <property type="molecule type" value="Genomic_DNA"/>
</dbReference>
<reference evidence="2" key="1">
    <citation type="submission" date="2023-01" db="EMBL/GenBank/DDBJ databases">
        <title>Genome assembly of the deep-sea coral Lophelia pertusa.</title>
        <authorList>
            <person name="Herrera S."/>
            <person name="Cordes E."/>
        </authorList>
    </citation>
    <scope>NUCLEOTIDE SEQUENCE</scope>
    <source>
        <strain evidence="2">USNM1676648</strain>
        <tissue evidence="2">Polyp</tissue>
    </source>
</reference>
<feature type="region of interest" description="Disordered" evidence="1">
    <location>
        <begin position="1"/>
        <end position="23"/>
    </location>
</feature>
<accession>A0A9W9ZAR6</accession>
<keyword evidence="3" id="KW-1185">Reference proteome</keyword>
<dbReference type="Proteomes" id="UP001163046">
    <property type="component" value="Unassembled WGS sequence"/>
</dbReference>
<dbReference type="AlphaFoldDB" id="A0A9W9ZAR6"/>
<evidence type="ECO:0000313" key="2">
    <source>
        <dbReference type="EMBL" id="KAJ7377554.1"/>
    </source>
</evidence>
<proteinExistence type="predicted"/>